<sequence length="64" mass="7036">MCYDQDGQSLSEHSLHNQIGIASKQVSSSLPLTLATIIYKSIRVIGRLDPFFMSLIITLGINTV</sequence>
<dbReference type="AlphaFoldDB" id="A0A445MVB6"/>
<dbReference type="EMBL" id="OJIN01000098">
    <property type="protein sequence ID" value="SPD73415.1"/>
    <property type="molecule type" value="Genomic_DNA"/>
</dbReference>
<proteinExistence type="predicted"/>
<protein>
    <submittedName>
        <fullName evidence="1">Uncharacterized protein</fullName>
    </submittedName>
</protein>
<organism evidence="1">
    <name type="scientific">uncultured Desulfobacterium sp</name>
    <dbReference type="NCBI Taxonomy" id="201089"/>
    <lineage>
        <taxon>Bacteria</taxon>
        <taxon>Pseudomonadati</taxon>
        <taxon>Thermodesulfobacteriota</taxon>
        <taxon>Desulfobacteria</taxon>
        <taxon>Desulfobacterales</taxon>
        <taxon>Desulfobacteriaceae</taxon>
        <taxon>Desulfobacterium</taxon>
        <taxon>environmental samples</taxon>
    </lineage>
</organism>
<name>A0A445MVB6_9BACT</name>
<accession>A0A445MVB6</accession>
<evidence type="ECO:0000313" key="1">
    <source>
        <dbReference type="EMBL" id="SPD73415.1"/>
    </source>
</evidence>
<reference evidence="1" key="1">
    <citation type="submission" date="2018-01" db="EMBL/GenBank/DDBJ databases">
        <authorList>
            <person name="Regsiter A."/>
            <person name="William W."/>
        </authorList>
    </citation>
    <scope>NUCLEOTIDE SEQUENCE</scope>
    <source>
        <strain evidence="1">TRIP AH-1</strain>
    </source>
</reference>
<gene>
    <name evidence="1" type="ORF">PITCH_A1870004</name>
</gene>